<sequence length="276" mass="32010">MKKLLILLSTITLSVPLTTLIISCNVWKPTSWSSPNHKELSGDELKTSIVTIWNNYYKNKINLNKTYETIIKSFQLFLESLEFDLKIILNDLTQSKNLFRFANEQLKLKVDVNSKKDLFSLELELGKPKYEKISINVKNNLSLESIQKYLKDTFGYTDQNINEVDIKLEQLTIIGKYSNNKQKLHKFNLKNPLDLKENKFDEKLVNIAAEYAKEHLKEYTYKSFDLVECLISLTSNSINSPIQLNHLATIKLNPIVIEPKHISPPISETQHDTFMQ</sequence>
<keyword evidence="1" id="KW-0449">Lipoprotein</keyword>
<gene>
    <name evidence="1" type="ORF">MCGM508_01730</name>
</gene>
<name>A0A0C3A2Q2_MYCCA</name>
<accession>A0A0C3A2Q2</accession>
<protein>
    <submittedName>
        <fullName evidence="1">Lipoprotein</fullName>
    </submittedName>
</protein>
<dbReference type="AlphaFoldDB" id="A0A0C3A2Q2"/>
<dbReference type="EMBL" id="JXQB01000001">
    <property type="protein sequence ID" value="KIM13796.1"/>
    <property type="molecule type" value="Genomic_DNA"/>
</dbReference>
<dbReference type="PROSITE" id="PS51257">
    <property type="entry name" value="PROKAR_LIPOPROTEIN"/>
    <property type="match status" value="1"/>
</dbReference>
<dbReference type="GeneID" id="23778875"/>
<dbReference type="Proteomes" id="UP000031975">
    <property type="component" value="Unassembled WGS sequence"/>
</dbReference>
<organism evidence="1 2">
    <name type="scientific">Mycoplasma capricolum subsp. capricolum</name>
    <dbReference type="NCBI Taxonomy" id="40479"/>
    <lineage>
        <taxon>Bacteria</taxon>
        <taxon>Bacillati</taxon>
        <taxon>Mycoplasmatota</taxon>
        <taxon>Mollicutes</taxon>
        <taxon>Mycoplasmataceae</taxon>
        <taxon>Mycoplasma</taxon>
    </lineage>
</organism>
<evidence type="ECO:0000313" key="1">
    <source>
        <dbReference type="EMBL" id="KIM13796.1"/>
    </source>
</evidence>
<evidence type="ECO:0000313" key="2">
    <source>
        <dbReference type="Proteomes" id="UP000031975"/>
    </source>
</evidence>
<reference evidence="1 2" key="1">
    <citation type="submission" date="2015-01" db="EMBL/GenBank/DDBJ databases">
        <title>Draft Genome Sequence of Mycoplasma capricolum subsp. capricolum str. GM508D.</title>
        <authorList>
            <person name="Calcutt M.J."/>
            <person name="Foecking M.F."/>
        </authorList>
    </citation>
    <scope>NUCLEOTIDE SEQUENCE [LARGE SCALE GENOMIC DNA]</scope>
    <source>
        <strain evidence="1 2">GM508D</strain>
    </source>
</reference>
<dbReference type="RefSeq" id="WP_011387064.1">
    <property type="nucleotide sequence ID" value="NZ_CP143994.1"/>
</dbReference>
<comment type="caution">
    <text evidence="1">The sequence shown here is derived from an EMBL/GenBank/DDBJ whole genome shotgun (WGS) entry which is preliminary data.</text>
</comment>
<proteinExistence type="predicted"/>